<keyword evidence="4 5" id="KW-1015">Disulfide bond</keyword>
<evidence type="ECO:0000256" key="3">
    <source>
        <dbReference type="ARBA" id="ARBA00022737"/>
    </source>
</evidence>
<accession>A0A7D9L472</accession>
<dbReference type="AlphaFoldDB" id="A0A7D9L472"/>
<dbReference type="InterPro" id="IPR049883">
    <property type="entry name" value="NOTCH1_EGF-like"/>
</dbReference>
<dbReference type="Gene3D" id="2.10.25.10">
    <property type="entry name" value="Laminin"/>
    <property type="match status" value="2"/>
</dbReference>
<reference evidence="6" key="1">
    <citation type="submission" date="2020-04" db="EMBL/GenBank/DDBJ databases">
        <authorList>
            <person name="Alioto T."/>
            <person name="Alioto T."/>
            <person name="Gomez Garrido J."/>
        </authorList>
    </citation>
    <scope>NUCLEOTIDE SEQUENCE</scope>
    <source>
        <strain evidence="6">A484AB</strain>
    </source>
</reference>
<protein>
    <submittedName>
        <fullName evidence="6">Neurogenic locus Notch -like</fullName>
    </submittedName>
</protein>
<keyword evidence="1 5" id="KW-0245">EGF-like domain</keyword>
<dbReference type="SMART" id="SM00181">
    <property type="entry name" value="EGF"/>
    <property type="match status" value="2"/>
</dbReference>
<sequence>MNIVFVVMFTLRILVLFLQLHLATAEESIYVDYESNPDHPFPVIRWDVPSLKTNIIAQSRELTYQFCGLACAEHRFCVAFNYQQQSEWNEWNCQLTNTTDHKFNNNASKKERVWTFIKDNADRRQVASCRGEVNECHNGGTMIWDPVKPFNCLCEKGYEGEICEKDIDECSHALANECDINANCTNTPGSYNCQCHVGWTGNGKVCS</sequence>
<dbReference type="OrthoDB" id="5965914at2759"/>
<comment type="caution">
    <text evidence="6">The sequence shown here is derived from an EMBL/GenBank/DDBJ whole genome shotgun (WGS) entry which is preliminary data.</text>
</comment>
<organism evidence="6 7">
    <name type="scientific">Paramuricea clavata</name>
    <name type="common">Red gorgonian</name>
    <name type="synonym">Violescent sea-whip</name>
    <dbReference type="NCBI Taxonomy" id="317549"/>
    <lineage>
        <taxon>Eukaryota</taxon>
        <taxon>Metazoa</taxon>
        <taxon>Cnidaria</taxon>
        <taxon>Anthozoa</taxon>
        <taxon>Octocorallia</taxon>
        <taxon>Malacalcyonacea</taxon>
        <taxon>Plexauridae</taxon>
        <taxon>Paramuricea</taxon>
    </lineage>
</organism>
<feature type="disulfide bond" evidence="5">
    <location>
        <begin position="154"/>
        <end position="163"/>
    </location>
</feature>
<dbReference type="InterPro" id="IPR001881">
    <property type="entry name" value="EGF-like_Ca-bd_dom"/>
</dbReference>
<dbReference type="EMBL" id="CACRXK020014334">
    <property type="protein sequence ID" value="CAB4026667.1"/>
    <property type="molecule type" value="Genomic_DNA"/>
</dbReference>
<dbReference type="InterPro" id="IPR018097">
    <property type="entry name" value="EGF_Ca-bd_CS"/>
</dbReference>
<dbReference type="FunFam" id="2.10.25.10:FF:000038">
    <property type="entry name" value="Fibrillin 2"/>
    <property type="match status" value="1"/>
</dbReference>
<dbReference type="SMART" id="SM00179">
    <property type="entry name" value="EGF_CA"/>
    <property type="match status" value="2"/>
</dbReference>
<dbReference type="GO" id="GO:0005509">
    <property type="term" value="F:calcium ion binding"/>
    <property type="evidence" value="ECO:0007669"/>
    <property type="project" value="InterPro"/>
</dbReference>
<dbReference type="PROSITE" id="PS01187">
    <property type="entry name" value="EGF_CA"/>
    <property type="match status" value="1"/>
</dbReference>
<dbReference type="SUPFAM" id="SSF57184">
    <property type="entry name" value="Growth factor receptor domain"/>
    <property type="match status" value="1"/>
</dbReference>
<evidence type="ECO:0000256" key="2">
    <source>
        <dbReference type="ARBA" id="ARBA00022729"/>
    </source>
</evidence>
<dbReference type="CDD" id="cd00054">
    <property type="entry name" value="EGF_CA"/>
    <property type="match status" value="1"/>
</dbReference>
<feature type="non-terminal residue" evidence="6">
    <location>
        <position position="207"/>
    </location>
</feature>
<dbReference type="PROSITE" id="PS50026">
    <property type="entry name" value="EGF_3"/>
    <property type="match status" value="2"/>
</dbReference>
<evidence type="ECO:0000256" key="1">
    <source>
        <dbReference type="ARBA" id="ARBA00022536"/>
    </source>
</evidence>
<dbReference type="PROSITE" id="PS01186">
    <property type="entry name" value="EGF_2"/>
    <property type="match status" value="1"/>
</dbReference>
<dbReference type="PANTHER" id="PTHR24039:SF58">
    <property type="entry name" value="EGF-LIKE DOMAIN-CONTAINING PROTEIN"/>
    <property type="match status" value="1"/>
</dbReference>
<dbReference type="InterPro" id="IPR009030">
    <property type="entry name" value="Growth_fac_rcpt_cys_sf"/>
</dbReference>
<name>A0A7D9L472_PARCT</name>
<evidence type="ECO:0000313" key="6">
    <source>
        <dbReference type="EMBL" id="CAB4026667.1"/>
    </source>
</evidence>
<evidence type="ECO:0000313" key="7">
    <source>
        <dbReference type="Proteomes" id="UP001152795"/>
    </source>
</evidence>
<dbReference type="Pfam" id="PF07645">
    <property type="entry name" value="EGF_CA"/>
    <property type="match status" value="1"/>
</dbReference>
<gene>
    <name evidence="6" type="ORF">PACLA_8A069475</name>
</gene>
<dbReference type="PROSITE" id="PS00010">
    <property type="entry name" value="ASX_HYDROXYL"/>
    <property type="match status" value="1"/>
</dbReference>
<dbReference type="PANTHER" id="PTHR24039">
    <property type="entry name" value="FIBRILLIN-RELATED"/>
    <property type="match status" value="1"/>
</dbReference>
<keyword evidence="2" id="KW-0732">Signal</keyword>
<dbReference type="Proteomes" id="UP001152795">
    <property type="component" value="Unassembled WGS sequence"/>
</dbReference>
<evidence type="ECO:0000256" key="5">
    <source>
        <dbReference type="PROSITE-ProRule" id="PRU00076"/>
    </source>
</evidence>
<dbReference type="InterPro" id="IPR000742">
    <property type="entry name" value="EGF"/>
</dbReference>
<proteinExistence type="predicted"/>
<evidence type="ECO:0000256" key="4">
    <source>
        <dbReference type="ARBA" id="ARBA00023157"/>
    </source>
</evidence>
<dbReference type="InterPro" id="IPR000152">
    <property type="entry name" value="EGF-type_Asp/Asn_hydroxyl_site"/>
</dbReference>
<comment type="caution">
    <text evidence="5">Lacks conserved residue(s) required for the propagation of feature annotation.</text>
</comment>
<keyword evidence="7" id="KW-1185">Reference proteome</keyword>
<keyword evidence="3" id="KW-0677">Repeat</keyword>
<dbReference type="PROSITE" id="PS00022">
    <property type="entry name" value="EGF_1"/>
    <property type="match status" value="1"/>
</dbReference>